<dbReference type="GO" id="GO:0003924">
    <property type="term" value="F:GTPase activity"/>
    <property type="evidence" value="ECO:0007669"/>
    <property type="project" value="UniProtKB-UniRule"/>
</dbReference>
<dbReference type="GO" id="GO:0030488">
    <property type="term" value="P:tRNA methylation"/>
    <property type="evidence" value="ECO:0007669"/>
    <property type="project" value="TreeGrafter"/>
</dbReference>
<dbReference type="KEGG" id="scor:J3U87_14745"/>
<dbReference type="InterPro" id="IPR005225">
    <property type="entry name" value="Small_GTP-bd"/>
</dbReference>
<comment type="function">
    <text evidence="6">Exhibits a very high intrinsic GTPase hydrolysis rate. Involved in the addition of a carboxymethylaminomethyl (cmnm) group at the wobble position (U34) of certain tRNAs, forming tRNA-cmnm(5)s(2)U34.</text>
</comment>
<evidence type="ECO:0000256" key="4">
    <source>
        <dbReference type="ARBA" id="ARBA00022958"/>
    </source>
</evidence>
<dbReference type="PANTHER" id="PTHR42714">
    <property type="entry name" value="TRNA MODIFICATION GTPASE GTPBP3"/>
    <property type="match status" value="1"/>
</dbReference>
<keyword evidence="5 6" id="KW-0342">GTP-binding</keyword>
<feature type="binding site" evidence="6">
    <location>
        <position position="257"/>
    </location>
    <ligand>
        <name>K(+)</name>
        <dbReference type="ChEBI" id="CHEBI:29103"/>
    </ligand>
</feature>
<feature type="domain" description="GTP-binding protein TrmE N-terminal" evidence="9">
    <location>
        <begin position="11"/>
        <end position="127"/>
    </location>
</feature>
<dbReference type="InterPro" id="IPR031168">
    <property type="entry name" value="G_TrmE"/>
</dbReference>
<dbReference type="GO" id="GO:0005525">
    <property type="term" value="F:GTP binding"/>
    <property type="evidence" value="ECO:0007669"/>
    <property type="project" value="UniProtKB-UniRule"/>
</dbReference>
<dbReference type="EMBL" id="CP071793">
    <property type="protein sequence ID" value="QTD53709.1"/>
    <property type="molecule type" value="Genomic_DNA"/>
</dbReference>
<evidence type="ECO:0000313" key="12">
    <source>
        <dbReference type="Proteomes" id="UP000663929"/>
    </source>
</evidence>
<dbReference type="SUPFAM" id="SSF52540">
    <property type="entry name" value="P-loop containing nucleoside triphosphate hydrolases"/>
    <property type="match status" value="1"/>
</dbReference>
<evidence type="ECO:0000256" key="2">
    <source>
        <dbReference type="ARBA" id="ARBA00022694"/>
    </source>
</evidence>
<feature type="binding site" evidence="6">
    <location>
        <begin position="277"/>
        <end position="280"/>
    </location>
    <ligand>
        <name>GTP</name>
        <dbReference type="ChEBI" id="CHEBI:37565"/>
    </ligand>
</feature>
<accession>A0A8A4TUT3</accession>
<feature type="binding site" evidence="6">
    <location>
        <position position="453"/>
    </location>
    <ligand>
        <name>(6S)-5-formyl-5,6,7,8-tetrahydrofolate</name>
        <dbReference type="ChEBI" id="CHEBI:57457"/>
    </ligand>
</feature>
<evidence type="ECO:0000256" key="6">
    <source>
        <dbReference type="HAMAP-Rule" id="MF_00379"/>
    </source>
</evidence>
<feature type="domain" description="MnmE helical" evidence="10">
    <location>
        <begin position="130"/>
        <end position="450"/>
    </location>
</feature>
<feature type="binding site" evidence="6">
    <location>
        <position position="88"/>
    </location>
    <ligand>
        <name>(6S)-5-formyl-5,6,7,8-tetrahydrofolate</name>
        <dbReference type="ChEBI" id="CHEBI:57457"/>
    </ligand>
</feature>
<dbReference type="Proteomes" id="UP000663929">
    <property type="component" value="Chromosome"/>
</dbReference>
<dbReference type="InterPro" id="IPR006073">
    <property type="entry name" value="GTP-bd"/>
</dbReference>
<dbReference type="Pfam" id="PF10396">
    <property type="entry name" value="TrmE_N"/>
    <property type="match status" value="1"/>
</dbReference>
<dbReference type="CDD" id="cd04164">
    <property type="entry name" value="trmE"/>
    <property type="match status" value="1"/>
</dbReference>
<dbReference type="SUPFAM" id="SSF116878">
    <property type="entry name" value="TrmE connector domain"/>
    <property type="match status" value="1"/>
</dbReference>
<keyword evidence="12" id="KW-1185">Reference proteome</keyword>
<dbReference type="InterPro" id="IPR027417">
    <property type="entry name" value="P-loop_NTPase"/>
</dbReference>
<dbReference type="InterPro" id="IPR004520">
    <property type="entry name" value="GTPase_MnmE"/>
</dbReference>
<comment type="subcellular location">
    <subcellularLocation>
        <location evidence="6">Cytoplasm</location>
    </subcellularLocation>
</comment>
<keyword evidence="6" id="KW-0479">Metal-binding</keyword>
<dbReference type="GO" id="GO:0005829">
    <property type="term" value="C:cytosol"/>
    <property type="evidence" value="ECO:0007669"/>
    <property type="project" value="TreeGrafter"/>
</dbReference>
<keyword evidence="2 6" id="KW-0819">tRNA processing</keyword>
<dbReference type="NCBIfam" id="TIGR00450">
    <property type="entry name" value="mnmE_trmE_thdF"/>
    <property type="match status" value="1"/>
</dbReference>
<dbReference type="RefSeq" id="WP_237383809.1">
    <property type="nucleotide sequence ID" value="NZ_CP071793.1"/>
</dbReference>
<feature type="binding site" evidence="6">
    <location>
        <position position="28"/>
    </location>
    <ligand>
        <name>(6S)-5-formyl-5,6,7,8-tetrahydrofolate</name>
        <dbReference type="ChEBI" id="CHEBI:57457"/>
    </ligand>
</feature>
<dbReference type="Gene3D" id="3.40.50.300">
    <property type="entry name" value="P-loop containing nucleotide triphosphate hydrolases"/>
    <property type="match status" value="1"/>
</dbReference>
<dbReference type="InterPro" id="IPR018948">
    <property type="entry name" value="GTP-bd_TrmE_N"/>
</dbReference>
<dbReference type="NCBIfam" id="TIGR00231">
    <property type="entry name" value="small_GTP"/>
    <property type="match status" value="1"/>
</dbReference>
<dbReference type="AlphaFoldDB" id="A0A8A4TUT3"/>
<evidence type="ECO:0000259" key="9">
    <source>
        <dbReference type="Pfam" id="PF10396"/>
    </source>
</evidence>
<dbReference type="InterPro" id="IPR027368">
    <property type="entry name" value="MnmE_dom2"/>
</dbReference>
<dbReference type="InterPro" id="IPR027266">
    <property type="entry name" value="TrmE/GcvT-like"/>
</dbReference>
<dbReference type="GO" id="GO:0046872">
    <property type="term" value="F:metal ion binding"/>
    <property type="evidence" value="ECO:0007669"/>
    <property type="project" value="UniProtKB-KW"/>
</dbReference>
<proteinExistence type="inferred from homology"/>
<dbReference type="Pfam" id="PF01926">
    <property type="entry name" value="MMR_HSR1"/>
    <property type="match status" value="1"/>
</dbReference>
<evidence type="ECO:0000256" key="1">
    <source>
        <dbReference type="ARBA" id="ARBA00011043"/>
    </source>
</evidence>
<feature type="binding site" evidence="6">
    <location>
        <position position="258"/>
    </location>
    <ligand>
        <name>Mg(2+)</name>
        <dbReference type="ChEBI" id="CHEBI:18420"/>
    </ligand>
</feature>
<dbReference type="CDD" id="cd14858">
    <property type="entry name" value="TrmE_N"/>
    <property type="match status" value="1"/>
</dbReference>
<dbReference type="EC" id="3.6.-.-" evidence="6"/>
<dbReference type="Gene3D" id="3.30.1360.120">
    <property type="entry name" value="Probable tRNA modification gtpase trme, domain 1"/>
    <property type="match status" value="1"/>
</dbReference>
<feature type="binding site" evidence="6">
    <location>
        <position position="237"/>
    </location>
    <ligand>
        <name>Mg(2+)</name>
        <dbReference type="ChEBI" id="CHEBI:18420"/>
    </ligand>
</feature>
<comment type="cofactor">
    <cofactor evidence="6">
        <name>K(+)</name>
        <dbReference type="ChEBI" id="CHEBI:29103"/>
    </cofactor>
    <text evidence="6">Binds 1 potassium ion per subunit.</text>
</comment>
<organism evidence="11 12">
    <name type="scientific">Sulfidibacter corallicola</name>
    <dbReference type="NCBI Taxonomy" id="2818388"/>
    <lineage>
        <taxon>Bacteria</taxon>
        <taxon>Pseudomonadati</taxon>
        <taxon>Acidobacteriota</taxon>
        <taxon>Holophagae</taxon>
        <taxon>Acanthopleuribacterales</taxon>
        <taxon>Acanthopleuribacteraceae</taxon>
        <taxon>Sulfidibacter</taxon>
    </lineage>
</organism>
<name>A0A8A4TUT3_SULCO</name>
<keyword evidence="6" id="KW-0963">Cytoplasm</keyword>
<comment type="caution">
    <text evidence="6">Lacks conserved residue(s) required for the propagation of feature annotation.</text>
</comment>
<evidence type="ECO:0000256" key="7">
    <source>
        <dbReference type="RuleBase" id="RU003313"/>
    </source>
</evidence>
<feature type="binding site" evidence="6">
    <location>
        <position position="233"/>
    </location>
    <ligand>
        <name>K(+)</name>
        <dbReference type="ChEBI" id="CHEBI:29103"/>
    </ligand>
</feature>
<evidence type="ECO:0000256" key="5">
    <source>
        <dbReference type="ARBA" id="ARBA00023134"/>
    </source>
</evidence>
<reference evidence="11" key="1">
    <citation type="submission" date="2021-03" db="EMBL/GenBank/DDBJ databases">
        <title>Acanthopleuribacteraceae sp. M133.</title>
        <authorList>
            <person name="Wang G."/>
        </authorList>
    </citation>
    <scope>NUCLEOTIDE SEQUENCE</scope>
    <source>
        <strain evidence="11">M133</strain>
    </source>
</reference>
<evidence type="ECO:0000259" key="8">
    <source>
        <dbReference type="Pfam" id="PF01926"/>
    </source>
</evidence>
<feature type="binding site" evidence="6">
    <location>
        <begin position="252"/>
        <end position="258"/>
    </location>
    <ligand>
        <name>GTP</name>
        <dbReference type="ChEBI" id="CHEBI:37565"/>
    </ligand>
</feature>
<comment type="subunit">
    <text evidence="6">Homodimer. Heterotetramer of two MnmE and two MnmG subunits.</text>
</comment>
<feature type="binding site" evidence="6">
    <location>
        <position position="127"/>
    </location>
    <ligand>
        <name>(6S)-5-formyl-5,6,7,8-tetrahydrofolate</name>
        <dbReference type="ChEBI" id="CHEBI:57457"/>
    </ligand>
</feature>
<dbReference type="Gene3D" id="1.20.120.430">
    <property type="entry name" value="tRNA modification GTPase MnmE domain 2"/>
    <property type="match status" value="1"/>
</dbReference>
<protein>
    <recommendedName>
        <fullName evidence="6">tRNA modification GTPase MnmE</fullName>
        <ecNumber evidence="6">3.6.-.-</ecNumber>
    </recommendedName>
</protein>
<dbReference type="Pfam" id="PF12631">
    <property type="entry name" value="MnmE_helical"/>
    <property type="match status" value="1"/>
</dbReference>
<feature type="domain" description="G" evidence="8">
    <location>
        <begin position="225"/>
        <end position="312"/>
    </location>
</feature>
<keyword evidence="6" id="KW-0460">Magnesium</keyword>
<comment type="similarity">
    <text evidence="1 6 7">Belongs to the TRAFAC class TrmE-Era-EngA-EngB-Septin-like GTPase superfamily. TrmE GTPase family.</text>
</comment>
<evidence type="ECO:0000259" key="10">
    <source>
        <dbReference type="Pfam" id="PF12631"/>
    </source>
</evidence>
<dbReference type="HAMAP" id="MF_00379">
    <property type="entry name" value="GTPase_MnmE"/>
    <property type="match status" value="1"/>
</dbReference>
<dbReference type="PANTHER" id="PTHR42714:SF2">
    <property type="entry name" value="TRNA MODIFICATION GTPASE GTPBP3, MITOCHONDRIAL"/>
    <property type="match status" value="1"/>
</dbReference>
<sequence length="453" mass="50667">MSNGYSDVDVIVAPATPFRTKAPLAIIRVSGEKSLELLARCFQPRHGELKGSWRVHYGDWIDGEGMVDDVVVSTFRAPRSYTGQDMFEVSCHGNPVFVEAILQSILKEGGRRARPGEFTMRAVLNGKMDLLQAEGVNALIDCNTRYQAGLIRRQAKGPLVDFVHRQVEEILQIQAHIEATIDYGEEDIDALERDSLGGRLAQLISRFQKLHQTAAFANSMRRGFKVLLTGEPNVGKSTLFNALVRQERAIVTELPGTTRDLISEEIEMQGLPVILIDSAGVRQTDDVIENIGIEKIYQTLEQVDLVLFLSAAGDAMEPYPRLRELPEEKWLHVQTKADLQPSDGENDLEKEGRICVSAATGMGLQRLESEIVLRLSTDFEDQSVYLINQRQEEIISTVIQQLQNAYDDFDMGFGEEVLSSYLNTARQQLGELTGETTVEDILDRMFSNFCLGK</sequence>
<evidence type="ECO:0000256" key="3">
    <source>
        <dbReference type="ARBA" id="ARBA00022741"/>
    </source>
</evidence>
<evidence type="ECO:0000313" key="11">
    <source>
        <dbReference type="EMBL" id="QTD53709.1"/>
    </source>
</evidence>
<feature type="binding site" evidence="6">
    <location>
        <position position="252"/>
    </location>
    <ligand>
        <name>K(+)</name>
        <dbReference type="ChEBI" id="CHEBI:29103"/>
    </ligand>
</feature>
<keyword evidence="6" id="KW-0378">Hydrolase</keyword>
<feature type="binding site" evidence="6">
    <location>
        <begin position="233"/>
        <end position="238"/>
    </location>
    <ligand>
        <name>GTP</name>
        <dbReference type="ChEBI" id="CHEBI:37565"/>
    </ligand>
</feature>
<feature type="binding site" evidence="6">
    <location>
        <position position="254"/>
    </location>
    <ligand>
        <name>K(+)</name>
        <dbReference type="ChEBI" id="CHEBI:29103"/>
    </ligand>
</feature>
<keyword evidence="3 6" id="KW-0547">Nucleotide-binding</keyword>
<keyword evidence="4 6" id="KW-0630">Potassium</keyword>
<dbReference type="InterPro" id="IPR025867">
    <property type="entry name" value="MnmE_helical"/>
</dbReference>
<dbReference type="GO" id="GO:0002098">
    <property type="term" value="P:tRNA wobble uridine modification"/>
    <property type="evidence" value="ECO:0007669"/>
    <property type="project" value="TreeGrafter"/>
</dbReference>
<gene>
    <name evidence="6 11" type="primary">mnmE</name>
    <name evidence="6" type="synonym">trmE</name>
    <name evidence="11" type="ORF">J3U87_14745</name>
</gene>